<evidence type="ECO:0000313" key="5">
    <source>
        <dbReference type="Proteomes" id="UP000054408"/>
    </source>
</evidence>
<evidence type="ECO:0000256" key="1">
    <source>
        <dbReference type="ARBA" id="ARBA00022737"/>
    </source>
</evidence>
<keyword evidence="1" id="KW-0677">Repeat</keyword>
<proteinExistence type="predicted"/>
<dbReference type="InterPro" id="IPR036770">
    <property type="entry name" value="Ankyrin_rpt-contain_sf"/>
</dbReference>
<dbReference type="SMART" id="SM00248">
    <property type="entry name" value="ANK"/>
    <property type="match status" value="7"/>
</dbReference>
<feature type="domain" description="Glycosyltransferase 61 catalytic" evidence="3">
    <location>
        <begin position="834"/>
        <end position="1012"/>
    </location>
</feature>
<sequence>MLDKLSTELIHRIAYHPTSPLPLPDVLALASSCKRLNAALLGSPHARALAYASLGLDECISRGLWRSAVLAITRSPLSSQAGCWAEIKVRQLFDAADPEDADWCHLVRLAQEAGACAAVSAYTTVGTVYWRGHIKMGPASLAACYGLADLAVALVDSADGRDRTYALNAAASNGLTDLARYLLDDPQLRPMPSYHGPLEAAAANGHVDVVAMLLADGRIKPGASDCNIMNCAALNGHRDVIEFLLNDARMNPLDNNMAFETACKKGHADVAALLLAHPSVDPAANHYSGLLQSASLGHADVVALLLANPRVHPAVFDNAAIRFASEYGRTEVVRVLLADPRVDISADNNYAIRMAAQNNHTEVVSLLRDAGCPLPHAPLSFSIFIQESVFVRPDNLPTFAVVGNLVVVETKDDDLVIPFLHLAESDGVCGTTPNEVALLLFTRVLPALDGVARIVLALPDCIVDHADRELAARSVLDSFATPVLRAMVGLPLHVVWLAPQEALAAHRVVFVQDMALEFCSRAQLHRWLNAVRAVSGLASDDVWAPAPCVAVVVKPEIQLEEDALDAIVELVPDVCEVVTLEAETEMDVALEALAQARVLVVSSEVQSGIRPLWSMLAPFLMVPKRVVLLDILLTRWEGGVPGSMAAAMSIDIPPYSAMWRASLGMDFAYVPYFAFSGHPVVRDQYVRDCLLYAREPFYGRVEDFILSLDLAEHYPLVSPLRKLDPSREGRPRTVAEQAELGKDLFVIGGAYDDWIHQESTYVVKVAGGRLEGRGYIVDGSKVILPFPDKGVGDETLFVLREHLEHGAGPMFPPCAIFPVDAPVFSLLQVWDSVYYHIVLETLQRLVFSLDFLRQHPNVLIALRSPKKAPAPQYVIDLLTRLELIDRVLWVAEEECLLPTGKHGMYVPAASLMATFTPAAAELYHAIFVSPAVQARPPTPQDAVVYTQRTKTRQVSNNDAVVELLLELFGDRVVVFSDDALPPILETANVFGSAGLVVGPAGSGHANLVFCSRRQALALVELEPDRSCACHYKTAHAVGGRFYFTADTTSSAWMAPFEADLDILPGLLLELFGDQVVVFSDDALPPILETANVFGSAGLVVGPAGSGHANLVFCSRRQALALVELEPDRSCACHYKTAHAVGGRFYFTADTTSSAWMAPFEADLDILRALLLEADRQRRLDLEAIAQGLPLPDVSDIVPWPNAAARDRWLELHASDE</sequence>
<evidence type="ECO:0000259" key="3">
    <source>
        <dbReference type="Pfam" id="PF04577"/>
    </source>
</evidence>
<dbReference type="Gene3D" id="1.25.40.20">
    <property type="entry name" value="Ankyrin repeat-containing domain"/>
    <property type="match status" value="2"/>
</dbReference>
<dbReference type="SUPFAM" id="SSF48403">
    <property type="entry name" value="Ankyrin repeat"/>
    <property type="match status" value="1"/>
</dbReference>
<reference evidence="4 5" key="1">
    <citation type="submission" date="2010-05" db="EMBL/GenBank/DDBJ databases">
        <title>The Genome Sequence of Thecamonas trahens ATCC 50062.</title>
        <authorList>
            <consortium name="The Broad Institute Genome Sequencing Platform"/>
            <person name="Russ C."/>
            <person name="Cuomo C."/>
            <person name="Shea T."/>
            <person name="Young S.K."/>
            <person name="Zeng Q."/>
            <person name="Koehrsen M."/>
            <person name="Haas B."/>
            <person name="Borodovsky M."/>
            <person name="Guigo R."/>
            <person name="Alvarado L."/>
            <person name="Berlin A."/>
            <person name="Bochicchio J."/>
            <person name="Borenstein D."/>
            <person name="Chapman S."/>
            <person name="Chen Z."/>
            <person name="Freedman E."/>
            <person name="Gellesch M."/>
            <person name="Goldberg J."/>
            <person name="Griggs A."/>
            <person name="Gujja S."/>
            <person name="Heilman E."/>
            <person name="Heiman D."/>
            <person name="Hepburn T."/>
            <person name="Howarth C."/>
            <person name="Jen D."/>
            <person name="Larson L."/>
            <person name="Mehta T."/>
            <person name="Park D."/>
            <person name="Pearson M."/>
            <person name="Roberts A."/>
            <person name="Saif S."/>
            <person name="Shenoy N."/>
            <person name="Sisk P."/>
            <person name="Stolte C."/>
            <person name="Sykes S."/>
            <person name="Thomson T."/>
            <person name="Walk T."/>
            <person name="White J."/>
            <person name="Yandava C."/>
            <person name="Burger G."/>
            <person name="Gray M.W."/>
            <person name="Holland P.W.H."/>
            <person name="King N."/>
            <person name="Lang F.B.F."/>
            <person name="Roger A.J."/>
            <person name="Ruiz-Trillo I."/>
            <person name="Lander E."/>
            <person name="Nusbaum C."/>
        </authorList>
    </citation>
    <scope>NUCLEOTIDE SEQUENCE [LARGE SCALE GENOMIC DNA]</scope>
    <source>
        <strain evidence="4 5">ATCC 50062</strain>
    </source>
</reference>
<dbReference type="InterPro" id="IPR049625">
    <property type="entry name" value="Glyco_transf_61_cat"/>
</dbReference>
<dbReference type="Pfam" id="PF04577">
    <property type="entry name" value="Glyco_transf_61"/>
    <property type="match status" value="1"/>
</dbReference>
<accession>A0A0L0DRC1</accession>
<organism evidence="4 5">
    <name type="scientific">Thecamonas trahens ATCC 50062</name>
    <dbReference type="NCBI Taxonomy" id="461836"/>
    <lineage>
        <taxon>Eukaryota</taxon>
        <taxon>Apusozoa</taxon>
        <taxon>Apusomonadida</taxon>
        <taxon>Apusomonadidae</taxon>
        <taxon>Thecamonas</taxon>
    </lineage>
</organism>
<dbReference type="GeneID" id="25570272"/>
<protein>
    <recommendedName>
        <fullName evidence="3">Glycosyltransferase 61 catalytic domain-containing protein</fullName>
    </recommendedName>
</protein>
<evidence type="ECO:0000313" key="4">
    <source>
        <dbReference type="EMBL" id="KNC54864.1"/>
    </source>
</evidence>
<dbReference type="Pfam" id="PF12796">
    <property type="entry name" value="Ank_2"/>
    <property type="match status" value="2"/>
</dbReference>
<name>A0A0L0DRC1_THETB</name>
<dbReference type="AlphaFoldDB" id="A0A0L0DRC1"/>
<dbReference type="OrthoDB" id="20872at2759"/>
<dbReference type="GO" id="GO:0016757">
    <property type="term" value="F:glycosyltransferase activity"/>
    <property type="evidence" value="ECO:0007669"/>
    <property type="project" value="InterPro"/>
</dbReference>
<dbReference type="PANTHER" id="PTHR24123">
    <property type="entry name" value="ANKYRIN REPEAT-CONTAINING"/>
    <property type="match status" value="1"/>
</dbReference>
<dbReference type="PANTHER" id="PTHR24123:SF33">
    <property type="entry name" value="PROTEIN HOS4"/>
    <property type="match status" value="1"/>
</dbReference>
<dbReference type="EMBL" id="GL349492">
    <property type="protein sequence ID" value="KNC54864.1"/>
    <property type="molecule type" value="Genomic_DNA"/>
</dbReference>
<dbReference type="InterPro" id="IPR002110">
    <property type="entry name" value="Ankyrin_rpt"/>
</dbReference>
<gene>
    <name evidence="4" type="ORF">AMSG_12358</name>
</gene>
<evidence type="ECO:0000256" key="2">
    <source>
        <dbReference type="ARBA" id="ARBA00023043"/>
    </source>
</evidence>
<dbReference type="eggNOG" id="KOG0504">
    <property type="taxonomic scope" value="Eukaryota"/>
</dbReference>
<dbReference type="InterPro" id="IPR051165">
    <property type="entry name" value="Multifunctional_ANK_Repeat"/>
</dbReference>
<keyword evidence="5" id="KW-1185">Reference proteome</keyword>
<dbReference type="STRING" id="461836.A0A0L0DRC1"/>
<dbReference type="RefSeq" id="XP_013753522.1">
    <property type="nucleotide sequence ID" value="XM_013898068.1"/>
</dbReference>
<keyword evidence="2" id="KW-0040">ANK repeat</keyword>
<dbReference type="Proteomes" id="UP000054408">
    <property type="component" value="Unassembled WGS sequence"/>
</dbReference>